<feature type="domain" description="GGDEF" evidence="2">
    <location>
        <begin position="530"/>
        <end position="662"/>
    </location>
</feature>
<sequence>MRNNMKKIFIYVLVITFISLGVIAIDGIYDNIYTIKLINTENEKMVGDLSEKDINEYEGKIKNELNNELNQKFFKNKKNIKNSYYALGKIESLKKNYKQSNKYLLKAIEYMEIKNSEIDFKIYRNLAMNSINTNDDSNFKKYFEKAESIALKENLSDELSNFYFSLAKINLKFKENMCKSIALMEKAIDLEITEKTKIEEYNFLASLYRSNGQFNLSLSYAMESWKISYENKDYENMYKSIVNLGENYYVQENYKKAAYIYESILKDDNYKMNAKNLSVIGYLMESYFKIGANEKAEKLKIQYESIANELENPEKNKELVWLYMVYSNIKLEQNDLKTSKEYLDKAKKLYNENSLSTYPNSDLYFKKLEIGSRYKSDSSISYSQILGEYNELLNEIKKRGIKSDIYITVLKDIIKLSKENDDYENIIKYNQILGEYEKKSQDIESTDTIFFKLQEKIYKESQKGQNLKLLFSIILLALISILALIVAIKNSKINKLNKELEEISIKDPLTNVYNKRHFYNVLEKLSEEQKHITFIMIDIDYFKAFNDNYGHLKGDGVLIKVSKILENTFRQDYVFRYGGEEFAIVSEGNLKETLLSISILRDKLYKANIKHEFSEVSDRVTLSIGIKCGKIASKEDVEQIITDADERLYKSKTNGRNRYTCF</sequence>
<dbReference type="NCBIfam" id="TIGR00254">
    <property type="entry name" value="GGDEF"/>
    <property type="match status" value="1"/>
</dbReference>
<dbReference type="SUPFAM" id="SSF55073">
    <property type="entry name" value="Nucleotide cyclase"/>
    <property type="match status" value="1"/>
</dbReference>
<dbReference type="SMART" id="SM00267">
    <property type="entry name" value="GGDEF"/>
    <property type="match status" value="1"/>
</dbReference>
<dbReference type="SUPFAM" id="SSF48452">
    <property type="entry name" value="TPR-like"/>
    <property type="match status" value="1"/>
</dbReference>
<dbReference type="InterPro" id="IPR000160">
    <property type="entry name" value="GGDEF_dom"/>
</dbReference>
<keyword evidence="1" id="KW-0812">Transmembrane</keyword>
<dbReference type="InterPro" id="IPR029787">
    <property type="entry name" value="Nucleotide_cyclase"/>
</dbReference>
<organism evidence="3 4">
    <name type="scientific">Paraclostridium bifermentans</name>
    <name type="common">Clostridium bifermentans</name>
    <dbReference type="NCBI Taxonomy" id="1490"/>
    <lineage>
        <taxon>Bacteria</taxon>
        <taxon>Bacillati</taxon>
        <taxon>Bacillota</taxon>
        <taxon>Clostridia</taxon>
        <taxon>Peptostreptococcales</taxon>
        <taxon>Peptostreptococcaceae</taxon>
        <taxon>Paraclostridium</taxon>
    </lineage>
</organism>
<dbReference type="CDD" id="cd01949">
    <property type="entry name" value="GGDEF"/>
    <property type="match status" value="1"/>
</dbReference>
<dbReference type="EMBL" id="CP124685">
    <property type="protein sequence ID" value="WGX74441.1"/>
    <property type="molecule type" value="Genomic_DNA"/>
</dbReference>
<proteinExistence type="predicted"/>
<dbReference type="InterPro" id="IPR050469">
    <property type="entry name" value="Diguanylate_Cyclase"/>
</dbReference>
<dbReference type="Gene3D" id="1.25.40.10">
    <property type="entry name" value="Tetratricopeptide repeat domain"/>
    <property type="match status" value="1"/>
</dbReference>
<accession>A0ABY8QYS5</accession>
<dbReference type="PROSITE" id="PS50887">
    <property type="entry name" value="GGDEF"/>
    <property type="match status" value="1"/>
</dbReference>
<evidence type="ECO:0000313" key="4">
    <source>
        <dbReference type="Proteomes" id="UP001239169"/>
    </source>
</evidence>
<keyword evidence="1" id="KW-0472">Membrane</keyword>
<protein>
    <submittedName>
        <fullName evidence="3">GGDEF domain-containing protein</fullName>
    </submittedName>
</protein>
<keyword evidence="4" id="KW-1185">Reference proteome</keyword>
<reference evidence="3 4" key="1">
    <citation type="submission" date="2023-04" db="EMBL/GenBank/DDBJ databases">
        <title>Bacteria Genome Submission.</title>
        <authorList>
            <person name="Isaac P."/>
        </authorList>
    </citation>
    <scope>NUCLEOTIDE SEQUENCE [LARGE SCALE GENOMIC DNA]</scope>
    <source>
        <strain evidence="3 4">SampleS7P1</strain>
    </source>
</reference>
<gene>
    <name evidence="3" type="ORF">QJS64_09370</name>
</gene>
<evidence type="ECO:0000313" key="3">
    <source>
        <dbReference type="EMBL" id="WGX74441.1"/>
    </source>
</evidence>
<dbReference type="InterPro" id="IPR043128">
    <property type="entry name" value="Rev_trsase/Diguanyl_cyclase"/>
</dbReference>
<name>A0ABY8QYS5_PARBF</name>
<feature type="transmembrane region" description="Helical" evidence="1">
    <location>
        <begin position="469"/>
        <end position="488"/>
    </location>
</feature>
<evidence type="ECO:0000259" key="2">
    <source>
        <dbReference type="PROSITE" id="PS50887"/>
    </source>
</evidence>
<keyword evidence="1" id="KW-1133">Transmembrane helix</keyword>
<dbReference type="Gene3D" id="3.30.70.270">
    <property type="match status" value="1"/>
</dbReference>
<dbReference type="InterPro" id="IPR011990">
    <property type="entry name" value="TPR-like_helical_dom_sf"/>
</dbReference>
<dbReference type="Pfam" id="PF00990">
    <property type="entry name" value="GGDEF"/>
    <property type="match status" value="1"/>
</dbReference>
<dbReference type="PANTHER" id="PTHR45138:SF9">
    <property type="entry name" value="DIGUANYLATE CYCLASE DGCM-RELATED"/>
    <property type="match status" value="1"/>
</dbReference>
<dbReference type="PANTHER" id="PTHR45138">
    <property type="entry name" value="REGULATORY COMPONENTS OF SENSORY TRANSDUCTION SYSTEM"/>
    <property type="match status" value="1"/>
</dbReference>
<dbReference type="Proteomes" id="UP001239169">
    <property type="component" value="Chromosome"/>
</dbReference>
<evidence type="ECO:0000256" key="1">
    <source>
        <dbReference type="SAM" id="Phobius"/>
    </source>
</evidence>